<dbReference type="InterPro" id="IPR020846">
    <property type="entry name" value="MFS_dom"/>
</dbReference>
<evidence type="ECO:0000313" key="7">
    <source>
        <dbReference type="EMBL" id="ORY85032.1"/>
    </source>
</evidence>
<dbReference type="InterPro" id="IPR011701">
    <property type="entry name" value="MFS"/>
</dbReference>
<evidence type="ECO:0000256" key="1">
    <source>
        <dbReference type="ARBA" id="ARBA00004141"/>
    </source>
</evidence>
<dbReference type="Proteomes" id="UP000193685">
    <property type="component" value="Unassembled WGS sequence"/>
</dbReference>
<dbReference type="OMA" id="NPQCQIP"/>
<dbReference type="InterPro" id="IPR036259">
    <property type="entry name" value="MFS_trans_sf"/>
</dbReference>
<dbReference type="RefSeq" id="XP_040726815.1">
    <property type="nucleotide sequence ID" value="XM_040866686.1"/>
</dbReference>
<dbReference type="EMBL" id="MCFI01000005">
    <property type="protein sequence ID" value="ORY85032.1"/>
    <property type="molecule type" value="Genomic_DNA"/>
</dbReference>
<feature type="transmembrane region" description="Helical" evidence="5">
    <location>
        <begin position="253"/>
        <end position="275"/>
    </location>
</feature>
<feature type="transmembrane region" description="Helical" evidence="5">
    <location>
        <begin position="159"/>
        <end position="180"/>
    </location>
</feature>
<feature type="transmembrane region" description="Helical" evidence="5">
    <location>
        <begin position="439"/>
        <end position="458"/>
    </location>
</feature>
<evidence type="ECO:0000313" key="8">
    <source>
        <dbReference type="Proteomes" id="UP000193685"/>
    </source>
</evidence>
<keyword evidence="4 5" id="KW-0472">Membrane</keyword>
<dbReference type="GeneID" id="63783285"/>
<feature type="transmembrane region" description="Helical" evidence="5">
    <location>
        <begin position="382"/>
        <end position="404"/>
    </location>
</feature>
<evidence type="ECO:0000256" key="4">
    <source>
        <dbReference type="ARBA" id="ARBA00023136"/>
    </source>
</evidence>
<feature type="transmembrane region" description="Helical" evidence="5">
    <location>
        <begin position="348"/>
        <end position="370"/>
    </location>
</feature>
<organism evidence="7 8">
    <name type="scientific">Protomyces lactucae-debilis</name>
    <dbReference type="NCBI Taxonomy" id="2754530"/>
    <lineage>
        <taxon>Eukaryota</taxon>
        <taxon>Fungi</taxon>
        <taxon>Dikarya</taxon>
        <taxon>Ascomycota</taxon>
        <taxon>Taphrinomycotina</taxon>
        <taxon>Taphrinomycetes</taxon>
        <taxon>Taphrinales</taxon>
        <taxon>Protomycetaceae</taxon>
        <taxon>Protomyces</taxon>
    </lineage>
</organism>
<feature type="transmembrane region" description="Helical" evidence="5">
    <location>
        <begin position="530"/>
        <end position="549"/>
    </location>
</feature>
<feature type="domain" description="Major facilitator superfamily (MFS) profile" evidence="6">
    <location>
        <begin position="65"/>
        <end position="554"/>
    </location>
</feature>
<keyword evidence="3 5" id="KW-1133">Transmembrane helix</keyword>
<name>A0A1Y2FM29_PROLT</name>
<dbReference type="GO" id="GO:0022857">
    <property type="term" value="F:transmembrane transporter activity"/>
    <property type="evidence" value="ECO:0007669"/>
    <property type="project" value="InterPro"/>
</dbReference>
<evidence type="ECO:0000256" key="5">
    <source>
        <dbReference type="SAM" id="Phobius"/>
    </source>
</evidence>
<feature type="transmembrane region" description="Helical" evidence="5">
    <location>
        <begin position="497"/>
        <end position="518"/>
    </location>
</feature>
<reference evidence="7 8" key="1">
    <citation type="submission" date="2016-07" db="EMBL/GenBank/DDBJ databases">
        <title>Pervasive Adenine N6-methylation of Active Genes in Fungi.</title>
        <authorList>
            <consortium name="DOE Joint Genome Institute"/>
            <person name="Mondo S.J."/>
            <person name="Dannebaum R.O."/>
            <person name="Kuo R.C."/>
            <person name="Labutti K."/>
            <person name="Haridas S."/>
            <person name="Kuo A."/>
            <person name="Salamov A."/>
            <person name="Ahrendt S.R."/>
            <person name="Lipzen A."/>
            <person name="Sullivan W."/>
            <person name="Andreopoulos W.B."/>
            <person name="Clum A."/>
            <person name="Lindquist E."/>
            <person name="Daum C."/>
            <person name="Ramamoorthy G.K."/>
            <person name="Gryganskyi A."/>
            <person name="Culley D."/>
            <person name="Magnuson J.K."/>
            <person name="James T.Y."/>
            <person name="O'Malley M.A."/>
            <person name="Stajich J.E."/>
            <person name="Spatafora J.W."/>
            <person name="Visel A."/>
            <person name="Grigoriev I.V."/>
        </authorList>
    </citation>
    <scope>NUCLEOTIDE SEQUENCE [LARGE SCALE GENOMIC DNA]</scope>
    <source>
        <strain evidence="7 8">12-1054</strain>
    </source>
</reference>
<dbReference type="AlphaFoldDB" id="A0A1Y2FM29"/>
<dbReference type="PROSITE" id="PS50850">
    <property type="entry name" value="MFS"/>
    <property type="match status" value="1"/>
</dbReference>
<gene>
    <name evidence="7" type="ORF">BCR37DRAFT_257107</name>
</gene>
<comment type="subcellular location">
    <subcellularLocation>
        <location evidence="1">Membrane</location>
        <topology evidence="1">Multi-pass membrane protein</topology>
    </subcellularLocation>
</comment>
<dbReference type="PANTHER" id="PTHR23507:SF40">
    <property type="entry name" value="TETRACYCLINE-EFFLUX TRANSPORTER"/>
    <property type="match status" value="1"/>
</dbReference>
<evidence type="ECO:0000256" key="3">
    <source>
        <dbReference type="ARBA" id="ARBA00022989"/>
    </source>
</evidence>
<feature type="transmembrane region" description="Helical" evidence="5">
    <location>
        <begin position="223"/>
        <end position="247"/>
    </location>
</feature>
<feature type="transmembrane region" description="Helical" evidence="5">
    <location>
        <begin position="464"/>
        <end position="485"/>
    </location>
</feature>
<evidence type="ECO:0000259" key="6">
    <source>
        <dbReference type="PROSITE" id="PS50850"/>
    </source>
</evidence>
<dbReference type="Gene3D" id="1.20.1250.20">
    <property type="entry name" value="MFS general substrate transporter like domains"/>
    <property type="match status" value="1"/>
</dbReference>
<dbReference type="SUPFAM" id="SSF103473">
    <property type="entry name" value="MFS general substrate transporter"/>
    <property type="match status" value="1"/>
</dbReference>
<dbReference type="OrthoDB" id="3026777at2759"/>
<evidence type="ECO:0000256" key="2">
    <source>
        <dbReference type="ARBA" id="ARBA00022692"/>
    </source>
</evidence>
<dbReference type="PANTHER" id="PTHR23507">
    <property type="entry name" value="ZGC:174356"/>
    <property type="match status" value="1"/>
</dbReference>
<dbReference type="STRING" id="56484.A0A1Y2FM29"/>
<dbReference type="GO" id="GO:0016020">
    <property type="term" value="C:membrane"/>
    <property type="evidence" value="ECO:0007669"/>
    <property type="project" value="UniProtKB-SubCell"/>
</dbReference>
<dbReference type="Pfam" id="PF07690">
    <property type="entry name" value="MFS_1"/>
    <property type="match status" value="1"/>
</dbReference>
<protein>
    <submittedName>
        <fullName evidence="7">Major facilitator superfamily domain-containing protein</fullName>
    </submittedName>
</protein>
<comment type="caution">
    <text evidence="7">The sequence shown here is derived from an EMBL/GenBank/DDBJ whole genome shotgun (WGS) entry which is preliminary data.</text>
</comment>
<feature type="transmembrane region" description="Helical" evidence="5">
    <location>
        <begin position="186"/>
        <end position="211"/>
    </location>
</feature>
<keyword evidence="2 5" id="KW-0812">Transmembrane</keyword>
<accession>A0A1Y2FM29</accession>
<feature type="transmembrane region" description="Helical" evidence="5">
    <location>
        <begin position="58"/>
        <end position="77"/>
    </location>
</feature>
<keyword evidence="8" id="KW-1185">Reference proteome</keyword>
<proteinExistence type="predicted"/>
<sequence>MSADLLGAELEDEYIIEAAAQERAPLLGHRRTEHHDGSVDGKERDSNLDLLWYRKPNLYWLLPPFIFTATMSGAAITPRLSLMGDLLCRNYYTQHSPGLLDPNLSLIQIGHQVDCNIPEISARIARLSTGINILTGVLSALTAAKYGAWSDRHGRRWPLFATMIGALLNDLCYILVAKYYRTLPLGFLFVGALCDGLAGSFMSAMAATYAYTTDVVPPARRAVAFGYFQCCFYAGIALGPSLGGYLVTKTNNVLTIFYLAMTVHAIFAVYTALLLPESLSRTRMDQAARRHVRDVAARRDASLALTDPEQSKAQVSFAKMMEKANIFKALRVFFPQHSAPAIRRNLKLLVGIDLCLLMNMGSFTVIILYAKLIFRWRDLEQGYLLSLIGGSRVIVLLGILPIVVRLVRGKQPKRTPEECAAANAQRGNEPEGADMLDIWLIRGSLLFESVAFASMALAKTSAGFYLGGALSGFAGVGTPTLQSALTKHVYETETGQLLGAVALLQSLNRVASPLLFGFLYSLTVKRMPAVVFWLIASLMLGGFLLSTGLRQTSRDDKQLLAENDDDVEQSHLY</sequence>